<reference evidence="1 2" key="1">
    <citation type="submission" date="2018-09" db="EMBL/GenBank/DDBJ databases">
        <authorList>
            <person name="Postec A."/>
        </authorList>
    </citation>
    <scope>NUCLEOTIDE SEQUENCE [LARGE SCALE GENOMIC DNA]</scope>
    <source>
        <strain evidence="1">70B-A</strain>
    </source>
</reference>
<gene>
    <name evidence="1" type="ORF">PATL70BA_3143</name>
</gene>
<name>A0A3P7PGA0_9FIRM</name>
<evidence type="ECO:0000313" key="2">
    <source>
        <dbReference type="Proteomes" id="UP000279029"/>
    </source>
</evidence>
<protein>
    <submittedName>
        <fullName evidence="1">Uncharacterized protein</fullName>
    </submittedName>
</protein>
<organism evidence="1 2">
    <name type="scientific">Petrocella atlantisensis</name>
    <dbReference type="NCBI Taxonomy" id="2173034"/>
    <lineage>
        <taxon>Bacteria</taxon>
        <taxon>Bacillati</taxon>
        <taxon>Bacillota</taxon>
        <taxon>Clostridia</taxon>
        <taxon>Lachnospirales</taxon>
        <taxon>Vallitaleaceae</taxon>
        <taxon>Petrocella</taxon>
    </lineage>
</organism>
<accession>A0A3P7PGA0</accession>
<dbReference type="Proteomes" id="UP000279029">
    <property type="component" value="Chromosome"/>
</dbReference>
<keyword evidence="2" id="KW-1185">Reference proteome</keyword>
<dbReference type="KEGG" id="cbar:PATL70BA_3143"/>
<proteinExistence type="predicted"/>
<dbReference type="AlphaFoldDB" id="A0A3P7PGA0"/>
<evidence type="ECO:0000313" key="1">
    <source>
        <dbReference type="EMBL" id="VDN49063.1"/>
    </source>
</evidence>
<sequence length="61" mass="7256">MPYLPRFFHYTTFRSVKIVKKNTSYERSLTYSAMLQGGILKYDFQVANFAEHAPKELKKHQ</sequence>
<dbReference type="EMBL" id="LR130778">
    <property type="protein sequence ID" value="VDN49063.1"/>
    <property type="molecule type" value="Genomic_DNA"/>
</dbReference>